<dbReference type="AlphaFoldDB" id="A0AAI9Z3L5"/>
<comment type="caution">
    <text evidence="1">The sequence shown here is derived from an EMBL/GenBank/DDBJ whole genome shotgun (WGS) entry which is preliminary data.</text>
</comment>
<keyword evidence="2" id="KW-1185">Reference proteome</keyword>
<dbReference type="Proteomes" id="UP001240678">
    <property type="component" value="Unassembled WGS sequence"/>
</dbReference>
<proteinExistence type="predicted"/>
<dbReference type="EMBL" id="MOOE01000004">
    <property type="protein sequence ID" value="KAK1532243.1"/>
    <property type="molecule type" value="Genomic_DNA"/>
</dbReference>
<name>A0AAI9Z3L5_9PEZI</name>
<evidence type="ECO:0000313" key="2">
    <source>
        <dbReference type="Proteomes" id="UP001240678"/>
    </source>
</evidence>
<accession>A0AAI9Z3L5</accession>
<dbReference type="GeneID" id="85335955"/>
<sequence length="42" mass="4599">MSALDFRTFEPTGSLAEDKSYLAGAKIMKHHAKALDEKDCAT</sequence>
<dbReference type="RefSeq" id="XP_060316366.1">
    <property type="nucleotide sequence ID" value="XM_060452408.1"/>
</dbReference>
<gene>
    <name evidence="1" type="ORF">CCOS01_04226</name>
</gene>
<reference evidence="1 2" key="1">
    <citation type="submission" date="2016-10" db="EMBL/GenBank/DDBJ databases">
        <title>The genome sequence of Colletotrichum fioriniae PJ7.</title>
        <authorList>
            <person name="Baroncelli R."/>
        </authorList>
    </citation>
    <scope>NUCLEOTIDE SEQUENCE [LARGE SCALE GENOMIC DNA]</scope>
    <source>
        <strain evidence="1 2">IMI 309622</strain>
    </source>
</reference>
<evidence type="ECO:0000313" key="1">
    <source>
        <dbReference type="EMBL" id="KAK1532243.1"/>
    </source>
</evidence>
<protein>
    <submittedName>
        <fullName evidence="1">Uncharacterized protein</fullName>
    </submittedName>
</protein>
<organism evidence="1 2">
    <name type="scientific">Colletotrichum costaricense</name>
    <dbReference type="NCBI Taxonomy" id="1209916"/>
    <lineage>
        <taxon>Eukaryota</taxon>
        <taxon>Fungi</taxon>
        <taxon>Dikarya</taxon>
        <taxon>Ascomycota</taxon>
        <taxon>Pezizomycotina</taxon>
        <taxon>Sordariomycetes</taxon>
        <taxon>Hypocreomycetidae</taxon>
        <taxon>Glomerellales</taxon>
        <taxon>Glomerellaceae</taxon>
        <taxon>Colletotrichum</taxon>
        <taxon>Colletotrichum acutatum species complex</taxon>
    </lineage>
</organism>